<gene>
    <name evidence="3" type="ORF">AMELA_G00008070</name>
</gene>
<comment type="caution">
    <text evidence="3">The sequence shown here is derived from an EMBL/GenBank/DDBJ whole genome shotgun (WGS) entry which is preliminary data.</text>
</comment>
<dbReference type="Proteomes" id="UP000593565">
    <property type="component" value="Unassembled WGS sequence"/>
</dbReference>
<dbReference type="AlphaFoldDB" id="A0A7J6BFZ3"/>
<feature type="domain" description="MKRN2 opposite strand protein-like N-terminal" evidence="2">
    <location>
        <begin position="3"/>
        <end position="45"/>
    </location>
</feature>
<feature type="domain" description="MKRN2 opposite strand protein-like C-terminal" evidence="1">
    <location>
        <begin position="53"/>
        <end position="210"/>
    </location>
</feature>
<dbReference type="Pfam" id="PF16044">
    <property type="entry name" value="DUF4796_C"/>
    <property type="match status" value="1"/>
</dbReference>
<organism evidence="3 4">
    <name type="scientific">Ameiurus melas</name>
    <name type="common">Black bullhead</name>
    <name type="synonym">Silurus melas</name>
    <dbReference type="NCBI Taxonomy" id="219545"/>
    <lineage>
        <taxon>Eukaryota</taxon>
        <taxon>Metazoa</taxon>
        <taxon>Chordata</taxon>
        <taxon>Craniata</taxon>
        <taxon>Vertebrata</taxon>
        <taxon>Euteleostomi</taxon>
        <taxon>Actinopterygii</taxon>
        <taxon>Neopterygii</taxon>
        <taxon>Teleostei</taxon>
        <taxon>Ostariophysi</taxon>
        <taxon>Siluriformes</taxon>
        <taxon>Ictaluridae</taxon>
        <taxon>Ameiurus</taxon>
    </lineage>
</organism>
<reference evidence="3 4" key="1">
    <citation type="submission" date="2020-02" db="EMBL/GenBank/DDBJ databases">
        <title>A chromosome-scale genome assembly of the black bullhead catfish (Ameiurus melas).</title>
        <authorList>
            <person name="Wen M."/>
            <person name="Zham M."/>
            <person name="Cabau C."/>
            <person name="Klopp C."/>
            <person name="Donnadieu C."/>
            <person name="Roques C."/>
            <person name="Bouchez O."/>
            <person name="Lampietro C."/>
            <person name="Jouanno E."/>
            <person name="Herpin A."/>
            <person name="Louis A."/>
            <person name="Berthelot C."/>
            <person name="Parey E."/>
            <person name="Roest-Crollius H."/>
            <person name="Braasch I."/>
            <person name="Postlethwait J."/>
            <person name="Robinson-Rechavi M."/>
            <person name="Echchiki A."/>
            <person name="Begum T."/>
            <person name="Montfort J."/>
            <person name="Schartl M."/>
            <person name="Bobe J."/>
            <person name="Guiguen Y."/>
        </authorList>
    </citation>
    <scope>NUCLEOTIDE SEQUENCE [LARGE SCALE GENOMIC DNA]</scope>
    <source>
        <strain evidence="3">M_S1</strain>
        <tissue evidence="3">Blood</tissue>
    </source>
</reference>
<evidence type="ECO:0000259" key="2">
    <source>
        <dbReference type="Pfam" id="PF22795"/>
    </source>
</evidence>
<accession>A0A7J6BFZ3</accession>
<dbReference type="EMBL" id="JAAGNN010000001">
    <property type="protein sequence ID" value="KAF4093984.1"/>
    <property type="molecule type" value="Genomic_DNA"/>
</dbReference>
<evidence type="ECO:0008006" key="5">
    <source>
        <dbReference type="Google" id="ProtNLM"/>
    </source>
</evidence>
<dbReference type="PANTHER" id="PTHR33963">
    <property type="entry name" value="MKRN2 OPPOSITE STRAND PROTEIN"/>
    <property type="match status" value="1"/>
</dbReference>
<name>A0A7J6BFZ3_AMEME</name>
<proteinExistence type="predicted"/>
<evidence type="ECO:0000313" key="4">
    <source>
        <dbReference type="Proteomes" id="UP000593565"/>
    </source>
</evidence>
<evidence type="ECO:0000259" key="1">
    <source>
        <dbReference type="Pfam" id="PF16044"/>
    </source>
</evidence>
<dbReference type="PANTHER" id="PTHR33963:SF2">
    <property type="entry name" value="MKRN2 OPPOSITE STRAND PROTEIN"/>
    <property type="match status" value="1"/>
</dbReference>
<dbReference type="Pfam" id="PF22795">
    <property type="entry name" value="DUF4796_N"/>
    <property type="match status" value="1"/>
</dbReference>
<dbReference type="InterPro" id="IPR032016">
    <property type="entry name" value="MKRN2OS-like"/>
</dbReference>
<dbReference type="InterPro" id="IPR053921">
    <property type="entry name" value="MKRN2OS-like_C"/>
</dbReference>
<sequence length="220" mass="24953">MEKTVVKFRHCGKDIYSFSKPGVTLKEQNACTAERPVCPVCRNALVLGLLEAPVALPSPFTNGHGTRCSFLLGANEGPWCLGEWRETELHVGLSDSKGLVYNYTLAGVQRDEHGWEQCVSIQLVPPYRQDLIQLWDAELNLFSSLPAWTPERFHEEREFGSCCYGFALTFINHMRSLDSKAPLSRNEFTSAHVLSRMKCASMYIRVYEEIAQHGFYIVDK</sequence>
<keyword evidence="4" id="KW-1185">Reference proteome</keyword>
<dbReference type="InterPro" id="IPR053922">
    <property type="entry name" value="MKRN2OS-like_N"/>
</dbReference>
<dbReference type="OrthoDB" id="10065749at2759"/>
<protein>
    <recommendedName>
        <fullName evidence="5">MKRN2 opposite strand protein</fullName>
    </recommendedName>
</protein>
<evidence type="ECO:0000313" key="3">
    <source>
        <dbReference type="EMBL" id="KAF4093984.1"/>
    </source>
</evidence>